<protein>
    <recommendedName>
        <fullName evidence="2">CUE domain-containing protein</fullName>
    </recommendedName>
</protein>
<dbReference type="PROSITE" id="PS51140">
    <property type="entry name" value="CUE"/>
    <property type="match status" value="1"/>
</dbReference>
<dbReference type="AlphaFoldDB" id="A0A1B6LR31"/>
<feature type="non-terminal residue" evidence="3">
    <location>
        <position position="308"/>
    </location>
</feature>
<proteinExistence type="predicted"/>
<feature type="region of interest" description="Disordered" evidence="1">
    <location>
        <begin position="1"/>
        <end position="20"/>
    </location>
</feature>
<dbReference type="EMBL" id="GEBQ01013817">
    <property type="protein sequence ID" value="JAT26160.1"/>
    <property type="molecule type" value="Transcribed_RNA"/>
</dbReference>
<evidence type="ECO:0000256" key="1">
    <source>
        <dbReference type="SAM" id="MobiDB-lite"/>
    </source>
</evidence>
<evidence type="ECO:0000313" key="3">
    <source>
        <dbReference type="EMBL" id="JAT26160.1"/>
    </source>
</evidence>
<sequence>MDNPTGSDKCETPNLEGGRLTDGINQIDTLPIHDSPLDLSLQQNLPGVIDLTMTSPESVITSGHEIVDLSFQNFSPTVHQTVIPKSRNEDSSPLISINQCQIGLKHKLALSIDELECSPIRPKMAKLQNAMSMQSPSCTIPSSNHTVTSGDLLYNSKIMNHSGLNERTNGHMTEINNFNASAEGCATTLANNTVNQEPAMFYQLLDMFPDIDRKFLSDQCQRGLDITSITELILEMNNNYPKRNKSPTTFSSNIFPAGLENFNSSLLGCSSISKDFVDKNLLTIRDNAFDSQIQTKPMEQNHEELRIN</sequence>
<name>A0A1B6LR31_9HEMI</name>
<evidence type="ECO:0000259" key="2">
    <source>
        <dbReference type="PROSITE" id="PS51140"/>
    </source>
</evidence>
<feature type="domain" description="CUE" evidence="2">
    <location>
        <begin position="196"/>
        <end position="238"/>
    </location>
</feature>
<dbReference type="InterPro" id="IPR003892">
    <property type="entry name" value="CUE"/>
</dbReference>
<accession>A0A1B6LR31</accession>
<organism evidence="3">
    <name type="scientific">Graphocephala atropunctata</name>
    <dbReference type="NCBI Taxonomy" id="36148"/>
    <lineage>
        <taxon>Eukaryota</taxon>
        <taxon>Metazoa</taxon>
        <taxon>Ecdysozoa</taxon>
        <taxon>Arthropoda</taxon>
        <taxon>Hexapoda</taxon>
        <taxon>Insecta</taxon>
        <taxon>Pterygota</taxon>
        <taxon>Neoptera</taxon>
        <taxon>Paraneoptera</taxon>
        <taxon>Hemiptera</taxon>
        <taxon>Auchenorrhyncha</taxon>
        <taxon>Membracoidea</taxon>
        <taxon>Cicadellidae</taxon>
        <taxon>Cicadellinae</taxon>
        <taxon>Cicadellini</taxon>
        <taxon>Graphocephala</taxon>
    </lineage>
</organism>
<dbReference type="GO" id="GO:0043130">
    <property type="term" value="F:ubiquitin binding"/>
    <property type="evidence" value="ECO:0007669"/>
    <property type="project" value="InterPro"/>
</dbReference>
<gene>
    <name evidence="3" type="ORF">g.36926</name>
</gene>
<reference evidence="3" key="1">
    <citation type="submission" date="2015-11" db="EMBL/GenBank/DDBJ databases">
        <title>De novo transcriptome assembly of four potential Pierce s Disease insect vectors from Arizona vineyards.</title>
        <authorList>
            <person name="Tassone E.E."/>
        </authorList>
    </citation>
    <scope>NUCLEOTIDE SEQUENCE</scope>
</reference>